<keyword evidence="6" id="KW-1185">Reference proteome</keyword>
<dbReference type="PROSITE" id="PS00678">
    <property type="entry name" value="WD_REPEATS_1"/>
    <property type="match status" value="1"/>
</dbReference>
<reference evidence="5 6" key="1">
    <citation type="submission" date="2023-09" db="EMBL/GenBank/DDBJ databases">
        <title>Nesidiocoris tenuis whole genome shotgun sequence.</title>
        <authorList>
            <person name="Shibata T."/>
            <person name="Shimoda M."/>
            <person name="Kobayashi T."/>
            <person name="Uehara T."/>
        </authorList>
    </citation>
    <scope>NUCLEOTIDE SEQUENCE [LARGE SCALE GENOMIC DNA]</scope>
    <source>
        <strain evidence="5 6">Japan</strain>
    </source>
</reference>
<dbReference type="PROSITE" id="PS50082">
    <property type="entry name" value="WD_REPEATS_2"/>
    <property type="match status" value="1"/>
</dbReference>
<name>A0ABN7AX21_9HEMI</name>
<dbReference type="SUPFAM" id="SSF50978">
    <property type="entry name" value="WD40 repeat-like"/>
    <property type="match status" value="1"/>
</dbReference>
<evidence type="ECO:0000256" key="1">
    <source>
        <dbReference type="ARBA" id="ARBA00009728"/>
    </source>
</evidence>
<evidence type="ECO:0000256" key="3">
    <source>
        <dbReference type="ARBA" id="ARBA00022737"/>
    </source>
</evidence>
<dbReference type="PANTHER" id="PTHR44411:SF1">
    <property type="entry name" value="THO COMPLEX SUBUNIT 6 HOMOLOG"/>
    <property type="match status" value="1"/>
</dbReference>
<dbReference type="InterPro" id="IPR015943">
    <property type="entry name" value="WD40/YVTN_repeat-like_dom_sf"/>
</dbReference>
<dbReference type="Gene3D" id="2.130.10.10">
    <property type="entry name" value="YVTN repeat-like/Quinoprotein amine dehydrogenase"/>
    <property type="match status" value="1"/>
</dbReference>
<dbReference type="EMBL" id="AP028914">
    <property type="protein sequence ID" value="BES95912.1"/>
    <property type="molecule type" value="Genomic_DNA"/>
</dbReference>
<keyword evidence="3" id="KW-0677">Repeat</keyword>
<dbReference type="InterPro" id="IPR019775">
    <property type="entry name" value="WD40_repeat_CS"/>
</dbReference>
<dbReference type="InterPro" id="IPR042626">
    <property type="entry name" value="THOC6"/>
</dbReference>
<dbReference type="SMART" id="SM00320">
    <property type="entry name" value="WD40"/>
    <property type="match status" value="2"/>
</dbReference>
<evidence type="ECO:0000256" key="4">
    <source>
        <dbReference type="PROSITE-ProRule" id="PRU00221"/>
    </source>
</evidence>
<evidence type="ECO:0000313" key="6">
    <source>
        <dbReference type="Proteomes" id="UP001307889"/>
    </source>
</evidence>
<evidence type="ECO:0000256" key="2">
    <source>
        <dbReference type="ARBA" id="ARBA00022574"/>
    </source>
</evidence>
<comment type="similarity">
    <text evidence="1">Belongs to the WD repeat THOC6 family.</text>
</comment>
<gene>
    <name evidence="5" type="ORF">NTJ_08721</name>
</gene>
<protein>
    <submittedName>
        <fullName evidence="5">THO complex</fullName>
    </submittedName>
</protein>
<proteinExistence type="inferred from homology"/>
<dbReference type="InterPro" id="IPR001680">
    <property type="entry name" value="WD40_rpt"/>
</dbReference>
<dbReference type="PROSITE" id="PS50294">
    <property type="entry name" value="WD_REPEATS_REGION"/>
    <property type="match status" value="1"/>
</dbReference>
<evidence type="ECO:0000313" key="5">
    <source>
        <dbReference type="EMBL" id="BES95912.1"/>
    </source>
</evidence>
<accession>A0ABN7AX21</accession>
<dbReference type="PANTHER" id="PTHR44411">
    <property type="entry name" value="THO COMPLEX SUBUNIT 6 HOMOLOG"/>
    <property type="match status" value="1"/>
</dbReference>
<dbReference type="Proteomes" id="UP001307889">
    <property type="component" value="Chromosome 6"/>
</dbReference>
<sequence>MSRMVNQKVYNCILSQVLSTCGDLLVCGNIYGDIAVFDLAGVLSGGEEHSNSKGPKCSFKSPNGEQICSLASTGRFLIVGTVGAIFGYGWDSIKNDEPRTSWTINLPSSREGLQNMDVNSMLVLQTEADSDQLFAGCGDNNIYCFSLETGKALRIFDGHTDYIHSLSSCGSQIASASEDGTVRLWDMRRAALNSKIEPQTEPKLCRNQFGKWIGDVSITGDWLVCGGGPRCSLWHMRTMEMMTAFTELPDFEVHIAQLQGESVLCGGASSNFYVASLTGQVTSKMTTSTISLNSALYSNTPRNVLTLAGSSNKIDVCTNFTYRHQVLNFYA</sequence>
<keyword evidence="2 4" id="KW-0853">WD repeat</keyword>
<organism evidence="5 6">
    <name type="scientific">Nesidiocoris tenuis</name>
    <dbReference type="NCBI Taxonomy" id="355587"/>
    <lineage>
        <taxon>Eukaryota</taxon>
        <taxon>Metazoa</taxon>
        <taxon>Ecdysozoa</taxon>
        <taxon>Arthropoda</taxon>
        <taxon>Hexapoda</taxon>
        <taxon>Insecta</taxon>
        <taxon>Pterygota</taxon>
        <taxon>Neoptera</taxon>
        <taxon>Paraneoptera</taxon>
        <taxon>Hemiptera</taxon>
        <taxon>Heteroptera</taxon>
        <taxon>Panheteroptera</taxon>
        <taxon>Cimicomorpha</taxon>
        <taxon>Miridae</taxon>
        <taxon>Dicyphina</taxon>
        <taxon>Nesidiocoris</taxon>
    </lineage>
</organism>
<dbReference type="Pfam" id="PF00400">
    <property type="entry name" value="WD40"/>
    <property type="match status" value="1"/>
</dbReference>
<feature type="repeat" description="WD" evidence="4">
    <location>
        <begin position="156"/>
        <end position="195"/>
    </location>
</feature>
<dbReference type="InterPro" id="IPR036322">
    <property type="entry name" value="WD40_repeat_dom_sf"/>
</dbReference>